<gene>
    <name evidence="2" type="ordered locus">HMPREF0389_00501</name>
</gene>
<dbReference type="AlphaFoldDB" id="D6GSE3"/>
<dbReference type="STRING" id="546269.HMPREF0389_00501"/>
<dbReference type="PROSITE" id="PS51257">
    <property type="entry name" value="PROKAR_LIPOPROTEIN"/>
    <property type="match status" value="1"/>
</dbReference>
<organism evidence="2 3">
    <name type="scientific">Filifactor alocis (strain ATCC 35896 / CCUG 47790 / D40 B5)</name>
    <name type="common">Fusobacterium alocis</name>
    <dbReference type="NCBI Taxonomy" id="546269"/>
    <lineage>
        <taxon>Bacteria</taxon>
        <taxon>Bacillati</taxon>
        <taxon>Bacillota</taxon>
        <taxon>Clostridia</taxon>
        <taxon>Peptostreptococcales</taxon>
        <taxon>Filifactoraceae</taxon>
        <taxon>Filifactor</taxon>
    </lineage>
</organism>
<accession>D6GSE3</accession>
<sequence length="145" mass="16153">MKHRTILAGVFLPVGIMLSSCNQNATDVDSNIISPDKSESTENKVDISHGKFKGTSLGPEYSLQQSDGKYVIFWVENVGDNKVNVSIDESDLVIKQGEEGTLVKEVSKKQQDFKFKIGPTADYGGEINVRYKIWQSNTKSMEKTF</sequence>
<dbReference type="Proteomes" id="UP000007468">
    <property type="component" value="Chromosome"/>
</dbReference>
<feature type="signal peptide" evidence="1">
    <location>
        <begin position="1"/>
        <end position="25"/>
    </location>
</feature>
<evidence type="ECO:0000256" key="1">
    <source>
        <dbReference type="SAM" id="SignalP"/>
    </source>
</evidence>
<name>D6GSE3_FILAD</name>
<proteinExistence type="predicted"/>
<dbReference type="eggNOG" id="ENOG5030APA">
    <property type="taxonomic scope" value="Bacteria"/>
</dbReference>
<dbReference type="KEGG" id="faa:HMPREF0389_00501"/>
<reference evidence="3" key="1">
    <citation type="submission" date="2010-12" db="EMBL/GenBank/DDBJ databases">
        <title>The genome sequence of Filifactor alocis strain ATCC 35896.</title>
        <authorList>
            <consortium name="The Broad Institute Genome Sequencing Platform"/>
            <person name="Ward D."/>
            <person name="Earl A."/>
            <person name="Feldgarden M."/>
            <person name="Young S.K."/>
            <person name="Gargeya S."/>
            <person name="Zeng Q."/>
            <person name="Alvarado L."/>
            <person name="Berlin A."/>
            <person name="Bochicchio J."/>
            <person name="Chapman S.B."/>
            <person name="Chen Z."/>
            <person name="Freedman E."/>
            <person name="Gellesch M."/>
            <person name="Goldberg J."/>
            <person name="Griggs A."/>
            <person name="Gujja S."/>
            <person name="Heilman E."/>
            <person name="Heiman D."/>
            <person name="Howarth C."/>
            <person name="Mehta T."/>
            <person name="Neiman D."/>
            <person name="Pearson M."/>
            <person name="Roberts A."/>
            <person name="Saif S."/>
            <person name="Shea T."/>
            <person name="Shenoy N."/>
            <person name="Sisk P."/>
            <person name="Stolte C."/>
            <person name="Sykes S."/>
            <person name="White J."/>
            <person name="Yandava C."/>
            <person name="Izard J."/>
            <person name="Blanton J.M."/>
            <person name="Baranova O.V."/>
            <person name="Tanner A.C."/>
            <person name="Dewhirst F.E."/>
            <person name="Haas B."/>
            <person name="Nusbaum C."/>
            <person name="Birren B."/>
        </authorList>
    </citation>
    <scope>NUCLEOTIDE SEQUENCE [LARGE SCALE GENOMIC DNA]</scope>
    <source>
        <strain evidence="3">ATCC 35896 / D40 B5</strain>
    </source>
</reference>
<evidence type="ECO:0000313" key="3">
    <source>
        <dbReference type="Proteomes" id="UP000007468"/>
    </source>
</evidence>
<dbReference type="RefSeq" id="WP_014261811.1">
    <property type="nucleotide sequence ID" value="NC_016630.1"/>
</dbReference>
<keyword evidence="3" id="KW-1185">Reference proteome</keyword>
<evidence type="ECO:0000313" key="2">
    <source>
        <dbReference type="EMBL" id="EFE28584.1"/>
    </source>
</evidence>
<evidence type="ECO:0008006" key="4">
    <source>
        <dbReference type="Google" id="ProtNLM"/>
    </source>
</evidence>
<feature type="chain" id="PRO_5003083926" description="Lipoprotein" evidence="1">
    <location>
        <begin position="26"/>
        <end position="145"/>
    </location>
</feature>
<dbReference type="EMBL" id="CP002390">
    <property type="protein sequence ID" value="EFE28584.1"/>
    <property type="molecule type" value="Genomic_DNA"/>
</dbReference>
<keyword evidence="1" id="KW-0732">Signal</keyword>
<protein>
    <recommendedName>
        <fullName evidence="4">Lipoprotein</fullName>
    </recommendedName>
</protein>